<name>A0A409YBB6_9AGAR</name>
<keyword evidence="3" id="KW-1185">Reference proteome</keyword>
<evidence type="ECO:0000256" key="1">
    <source>
        <dbReference type="SAM" id="MobiDB-lite"/>
    </source>
</evidence>
<sequence length="984" mass="111645">MNTPTNGPSPSCPIELVARIINIYASVNPLDQVKKLSLVSSFFRDECRKHVFRKITIGNDGDESDDERSDYEESDEERDDDFDGRHTSTRNSKTMPSIGDFLELLRRHPHVIPYIQELDVVDPRIKQGELFHLATALSKHPLPKLSELTLRFDEVNYEGWGNDISHFLNAITRIPTLRQLNLAYVDSVFPSTLASFTQLEGISLMNTVLDEQVTEKFNPIMPPPKLKSLHLDFSCSDADELTHFTSLQRMDGAPTLDLSNLAFLNLNFVGVWDVKAFSRLFESQPQEVQSIKSLALTLDMTETTAYSSDFNISKQIKGWILPNFRALTTLHVVYKCVEKTVDLYDGFSGILVNLETNNFLRDLQFQVALGQGFRETAGEGWKRLVDVLMKPGWTHLKEVTLVFDMPHLREIGNEEESYYEQYEDDYSSSPTETPSISAFLRLLHLHPHVACYIQKLDVIHPDEEEIYDLTETLKENKFPVLSVCLLSFRPVDLEGWDGDVSIFLDAVTRIPSLRHLNLDGVNLVSPSIIASCTHLEQLWLTNTLFADGPGPKVFDISTLAPPRLKALSLFSGDYEPLTKLKVDGTPIIDLSRLSQLRVHATGTREVNAFCRLIESQSQELQSVESFVLTISVEREHNLGINLQTQVESCILPNFRSLTRLSITYRLSEETAGLYYRFIGVLANLEGNNVLNDLELDVSIKGGAGNKETAARAWREIVDVLMKPGWTRLKTAFLMFEIGHLEHIFRKIRIGHEDRHKTLSDPLEEDVNDDQKAVPVSRFIQLLSDHPHVARHIRVLRLTKIAWDELPALTDTLKLHTPALTSLSILQFVNVNVAHIAQVPPYKDRVVFSCLHALSQVPSLRRLEVADIGAFPTSLLAAFRQIQYFKCYELIFVDDNSEYISNVPHRKLETLSLSYMRSPIAFAMIAKDGMPVLDVSGLRNLDYDLKWGEEFEELTRLFELRPVKVLESLKLYVALGKFPVAVIDA</sequence>
<comment type="caution">
    <text evidence="2">The sequence shown here is derived from an EMBL/GenBank/DDBJ whole genome shotgun (WGS) entry which is preliminary data.</text>
</comment>
<feature type="compositionally biased region" description="Acidic residues" evidence="1">
    <location>
        <begin position="60"/>
        <end position="82"/>
    </location>
</feature>
<dbReference type="EMBL" id="NHTK01001319">
    <property type="protein sequence ID" value="PPR00306.1"/>
    <property type="molecule type" value="Genomic_DNA"/>
</dbReference>
<dbReference type="PANTHER" id="PTHR34709:SF80">
    <property type="entry name" value="F-BOX DOMAIN-CONTAINING PROTEIN"/>
    <property type="match status" value="1"/>
</dbReference>
<dbReference type="AlphaFoldDB" id="A0A409YBB6"/>
<dbReference type="Proteomes" id="UP000284842">
    <property type="component" value="Unassembled WGS sequence"/>
</dbReference>
<dbReference type="SUPFAM" id="SSF52058">
    <property type="entry name" value="L domain-like"/>
    <property type="match status" value="1"/>
</dbReference>
<evidence type="ECO:0000313" key="3">
    <source>
        <dbReference type="Proteomes" id="UP000284842"/>
    </source>
</evidence>
<dbReference type="InterPro" id="IPR055312">
    <property type="entry name" value="FBL15-like"/>
</dbReference>
<proteinExistence type="predicted"/>
<dbReference type="Gene3D" id="3.80.10.10">
    <property type="entry name" value="Ribonuclease Inhibitor"/>
    <property type="match status" value="2"/>
</dbReference>
<dbReference type="InParanoid" id="A0A409YBB6"/>
<reference evidence="2 3" key="1">
    <citation type="journal article" date="2018" name="Evol. Lett.">
        <title>Horizontal gene cluster transfer increased hallucinogenic mushroom diversity.</title>
        <authorList>
            <person name="Reynolds H.T."/>
            <person name="Vijayakumar V."/>
            <person name="Gluck-Thaler E."/>
            <person name="Korotkin H.B."/>
            <person name="Matheny P.B."/>
            <person name="Slot J.C."/>
        </authorList>
    </citation>
    <scope>NUCLEOTIDE SEQUENCE [LARGE SCALE GENOMIC DNA]</scope>
    <source>
        <strain evidence="2 3">2629</strain>
    </source>
</reference>
<accession>A0A409YBB6</accession>
<gene>
    <name evidence="2" type="ORF">CVT24_004596</name>
</gene>
<dbReference type="SUPFAM" id="SSF52047">
    <property type="entry name" value="RNI-like"/>
    <property type="match status" value="1"/>
</dbReference>
<dbReference type="InterPro" id="IPR032675">
    <property type="entry name" value="LRR_dom_sf"/>
</dbReference>
<evidence type="ECO:0000313" key="2">
    <source>
        <dbReference type="EMBL" id="PPR00306.1"/>
    </source>
</evidence>
<dbReference type="OrthoDB" id="2745898at2759"/>
<organism evidence="2 3">
    <name type="scientific">Panaeolus cyanescens</name>
    <dbReference type="NCBI Taxonomy" id="181874"/>
    <lineage>
        <taxon>Eukaryota</taxon>
        <taxon>Fungi</taxon>
        <taxon>Dikarya</taxon>
        <taxon>Basidiomycota</taxon>
        <taxon>Agaricomycotina</taxon>
        <taxon>Agaricomycetes</taxon>
        <taxon>Agaricomycetidae</taxon>
        <taxon>Agaricales</taxon>
        <taxon>Agaricineae</taxon>
        <taxon>Galeropsidaceae</taxon>
        <taxon>Panaeolus</taxon>
    </lineage>
</organism>
<dbReference type="PANTHER" id="PTHR34709">
    <property type="entry name" value="OS10G0396666 PROTEIN"/>
    <property type="match status" value="1"/>
</dbReference>
<feature type="region of interest" description="Disordered" evidence="1">
    <location>
        <begin position="58"/>
        <end position="94"/>
    </location>
</feature>
<protein>
    <submittedName>
        <fullName evidence="2">Uncharacterized protein</fullName>
    </submittedName>
</protein>